<dbReference type="NCBIfam" id="TIGR00486">
    <property type="entry name" value="YbgI_SA1388"/>
    <property type="match status" value="1"/>
</dbReference>
<dbReference type="InterPro" id="IPR002678">
    <property type="entry name" value="DUF34/NIF3"/>
</dbReference>
<comment type="similarity">
    <text evidence="3">Belongs to the GTP cyclohydrolase I type 2/NIF3 family.</text>
</comment>
<comment type="function">
    <text evidence="9">May function as a transcriptional corepressor through its interaction with COPS2, negatively regulating the expression of genes involved in neuronal differentiation.</text>
</comment>
<dbReference type="EMBL" id="JAFHDT010000018">
    <property type="protein sequence ID" value="KAI7796816.1"/>
    <property type="molecule type" value="Genomic_DNA"/>
</dbReference>
<comment type="subunit">
    <text evidence="10">Homodimer. Interacts with COPS2. Interacts with THOC7.</text>
</comment>
<dbReference type="AlphaFoldDB" id="A0A9W7WED1"/>
<feature type="binding site" evidence="11">
    <location>
        <position position="440"/>
    </location>
    <ligand>
        <name>a divalent metal cation</name>
        <dbReference type="ChEBI" id="CHEBI:60240"/>
        <label>1</label>
    </ligand>
</feature>
<dbReference type="Gene3D" id="3.40.1390.30">
    <property type="entry name" value="NIF3 (NGG1p interacting factor 3)-like"/>
    <property type="match status" value="2"/>
</dbReference>
<keyword evidence="7" id="KW-0007">Acetylation</keyword>
<reference evidence="13" key="1">
    <citation type="submission" date="2021-02" db="EMBL/GenBank/DDBJ databases">
        <title>Comparative genomics reveals that relaxation of natural selection precedes convergent phenotypic evolution of cavefish.</title>
        <authorList>
            <person name="Peng Z."/>
        </authorList>
    </citation>
    <scope>NUCLEOTIDE SEQUENCE</scope>
    <source>
        <tissue evidence="13">Muscle</tissue>
    </source>
</reference>
<evidence type="ECO:0000256" key="1">
    <source>
        <dbReference type="ARBA" id="ARBA00004123"/>
    </source>
</evidence>
<dbReference type="Proteomes" id="UP001059041">
    <property type="component" value="Linkage Group LG18"/>
</dbReference>
<organism evidence="13 14">
    <name type="scientific">Triplophysa rosa</name>
    <name type="common">Cave loach</name>
    <dbReference type="NCBI Taxonomy" id="992332"/>
    <lineage>
        <taxon>Eukaryota</taxon>
        <taxon>Metazoa</taxon>
        <taxon>Chordata</taxon>
        <taxon>Craniata</taxon>
        <taxon>Vertebrata</taxon>
        <taxon>Euteleostomi</taxon>
        <taxon>Actinopterygii</taxon>
        <taxon>Neopterygii</taxon>
        <taxon>Teleostei</taxon>
        <taxon>Ostariophysi</taxon>
        <taxon>Cypriniformes</taxon>
        <taxon>Nemacheilidae</taxon>
        <taxon>Triplophysa</taxon>
    </lineage>
</organism>
<evidence type="ECO:0000313" key="14">
    <source>
        <dbReference type="Proteomes" id="UP001059041"/>
    </source>
</evidence>
<evidence type="ECO:0000256" key="9">
    <source>
        <dbReference type="ARBA" id="ARBA00059551"/>
    </source>
</evidence>
<evidence type="ECO:0000256" key="4">
    <source>
        <dbReference type="ARBA" id="ARBA00019069"/>
    </source>
</evidence>
<keyword evidence="8" id="KW-0539">Nucleus</keyword>
<dbReference type="GO" id="GO:0046872">
    <property type="term" value="F:metal ion binding"/>
    <property type="evidence" value="ECO:0007669"/>
    <property type="project" value="UniProtKB-KW"/>
</dbReference>
<evidence type="ECO:0000256" key="2">
    <source>
        <dbReference type="ARBA" id="ARBA00004496"/>
    </source>
</evidence>
<comment type="caution">
    <text evidence="13">The sequence shown here is derived from an EMBL/GenBank/DDBJ whole genome shotgun (WGS) entry which is preliminary data.</text>
</comment>
<evidence type="ECO:0000256" key="7">
    <source>
        <dbReference type="ARBA" id="ARBA00022990"/>
    </source>
</evidence>
<sequence>MTTMPVNLRGVGFYCIVLTVLSNSVVNVHCFFTAFPLLMFGGSRKLSGRLFKFSCLNLSCNIFKTNRFYRSVKLPFSHHCSFPLSSRSFLASPLEPCSFPFSEHSVRSHFSVLRSDKVIRYFSYFTHPAGEMDLKAVLDVLEELAPLSLAESWDNVGLLVEPSKPRPIKTIMLTNDLTMAVMDEAVTMNCDLIISYHPPLFRPFKRLVQKDWKQQLAVRALEGGIAIFSPHTSWDSVIGGVNDWLVGGMGSGQTSVLSQAYTSTQQKHRLEFSILNEGELDGLLEQIKCIEGNESFQLSTVKNEVGGQQVVLTCASSALTGVAQTLLSNLHASKSLNITQVQQPPLIGCGQGRLRVLDEPVSVAAAVQKMKTHLGLPHLRLALGNQKTLDSLVKTVAVCAGSGASVVQCVKADLCITGEMSHHEVLDAVAKGTSVILSDHSNSERGYLVVFKEKLAAKLSHAVNIVVSERDRDPLQVV</sequence>
<dbReference type="OrthoDB" id="3345469at2759"/>
<dbReference type="GO" id="GO:0005739">
    <property type="term" value="C:mitochondrion"/>
    <property type="evidence" value="ECO:0007669"/>
    <property type="project" value="TreeGrafter"/>
</dbReference>
<evidence type="ECO:0000256" key="12">
    <source>
        <dbReference type="SAM" id="Phobius"/>
    </source>
</evidence>
<comment type="subcellular location">
    <subcellularLocation>
        <location evidence="2">Cytoplasm</location>
    </subcellularLocation>
    <subcellularLocation>
        <location evidence="1">Nucleus</location>
    </subcellularLocation>
</comment>
<dbReference type="GO" id="GO:0005634">
    <property type="term" value="C:nucleus"/>
    <property type="evidence" value="ECO:0007669"/>
    <property type="project" value="UniProtKB-SubCell"/>
</dbReference>
<feature type="binding site" evidence="11">
    <location>
        <position position="444"/>
    </location>
    <ligand>
        <name>a divalent metal cation</name>
        <dbReference type="ChEBI" id="CHEBI:60240"/>
        <label>1</label>
    </ligand>
</feature>
<evidence type="ECO:0000256" key="11">
    <source>
        <dbReference type="PIRSR" id="PIRSR602678-1"/>
    </source>
</evidence>
<evidence type="ECO:0000313" key="13">
    <source>
        <dbReference type="EMBL" id="KAI7796816.1"/>
    </source>
</evidence>
<keyword evidence="14" id="KW-1185">Reference proteome</keyword>
<feature type="binding site" evidence="11">
    <location>
        <position position="197"/>
    </location>
    <ligand>
        <name>a divalent metal cation</name>
        <dbReference type="ChEBI" id="CHEBI:60240"/>
        <label>1</label>
    </ligand>
</feature>
<evidence type="ECO:0000256" key="3">
    <source>
        <dbReference type="ARBA" id="ARBA00006964"/>
    </source>
</evidence>
<gene>
    <name evidence="13" type="ORF">IRJ41_007068</name>
</gene>
<protein>
    <recommendedName>
        <fullName evidence="4">NIF3-like protein 1</fullName>
    </recommendedName>
</protein>
<dbReference type="InterPro" id="IPR036069">
    <property type="entry name" value="DUF34/NIF3_sf"/>
</dbReference>
<keyword evidence="12" id="KW-1133">Transmembrane helix</keyword>
<proteinExistence type="inferred from homology"/>
<feature type="binding site" evidence="11">
    <location>
        <position position="235"/>
    </location>
    <ligand>
        <name>a divalent metal cation</name>
        <dbReference type="ChEBI" id="CHEBI:60240"/>
        <label>1</label>
    </ligand>
</feature>
<dbReference type="FunFam" id="3.40.1390.30:FF:000004">
    <property type="entry name" value="NIF3-like protein 1"/>
    <property type="match status" value="1"/>
</dbReference>
<dbReference type="PANTHER" id="PTHR13799:SF13">
    <property type="entry name" value="NIF3-LIKE PROTEIN 1"/>
    <property type="match status" value="1"/>
</dbReference>
<keyword evidence="11" id="KW-0479">Metal-binding</keyword>
<evidence type="ECO:0000256" key="5">
    <source>
        <dbReference type="ARBA" id="ARBA00022490"/>
    </source>
</evidence>
<evidence type="ECO:0000256" key="8">
    <source>
        <dbReference type="ARBA" id="ARBA00023242"/>
    </source>
</evidence>
<dbReference type="GO" id="GO:0006355">
    <property type="term" value="P:regulation of DNA-templated transcription"/>
    <property type="evidence" value="ECO:0007669"/>
    <property type="project" value="UniProtKB-ARBA"/>
</dbReference>
<dbReference type="PANTHER" id="PTHR13799">
    <property type="entry name" value="NGG1 INTERACTING FACTOR 3"/>
    <property type="match status" value="1"/>
</dbReference>
<dbReference type="SUPFAM" id="SSF102705">
    <property type="entry name" value="NIF3 (NGG1p interacting factor 3)-like"/>
    <property type="match status" value="1"/>
</dbReference>
<evidence type="ECO:0000256" key="10">
    <source>
        <dbReference type="ARBA" id="ARBA00062046"/>
    </source>
</evidence>
<evidence type="ECO:0000256" key="6">
    <source>
        <dbReference type="ARBA" id="ARBA00022553"/>
    </source>
</evidence>
<dbReference type="FunFam" id="3.40.1390.30:FF:000001">
    <property type="entry name" value="GTP cyclohydrolase 1 type 2"/>
    <property type="match status" value="1"/>
</dbReference>
<feature type="transmembrane region" description="Helical" evidence="12">
    <location>
        <begin position="12"/>
        <end position="40"/>
    </location>
</feature>
<name>A0A9W7WED1_TRIRA</name>
<dbReference type="Pfam" id="PF01784">
    <property type="entry name" value="DUF34_NIF3"/>
    <property type="match status" value="1"/>
</dbReference>
<keyword evidence="12" id="KW-0472">Membrane</keyword>
<keyword evidence="12" id="KW-0812">Transmembrane</keyword>
<keyword evidence="5" id="KW-0963">Cytoplasm</keyword>
<accession>A0A9W7WED1</accession>
<keyword evidence="6" id="KW-0597">Phosphoprotein</keyword>